<name>A0A9W9VMD1_9EURO</name>
<accession>A0A9W9VMD1</accession>
<evidence type="ECO:0000313" key="4">
    <source>
        <dbReference type="Proteomes" id="UP001147747"/>
    </source>
</evidence>
<dbReference type="Proteomes" id="UP001147747">
    <property type="component" value="Unassembled WGS sequence"/>
</dbReference>
<dbReference type="OrthoDB" id="4300656at2759"/>
<keyword evidence="1" id="KW-0863">Zinc-finger</keyword>
<dbReference type="AlphaFoldDB" id="A0A9W9VMD1"/>
<dbReference type="GO" id="GO:0008270">
    <property type="term" value="F:zinc ion binding"/>
    <property type="evidence" value="ECO:0007669"/>
    <property type="project" value="UniProtKB-KW"/>
</dbReference>
<feature type="domain" description="C2H2-type" evidence="2">
    <location>
        <begin position="22"/>
        <end position="55"/>
    </location>
</feature>
<dbReference type="GeneID" id="81371928"/>
<comment type="caution">
    <text evidence="3">The sequence shown here is derived from an EMBL/GenBank/DDBJ whole genome shotgun (WGS) entry which is preliminary data.</text>
</comment>
<proteinExistence type="predicted"/>
<sequence length="301" mass="34273">MLNDERKASILEGMLIKAGKNYVCPACFKSNSQGSDLRNHLKQMKEAEDHKGLSEREEAKFRYSYEIVIGWKPTDKDPKLDLPRERIVAFTRDVVVSNIASQAEDFVQSKIQIYLQIAVSTGMTHVCPECVDEDGQYFNKMVDFDRHCWEKSDQTHMSLLSKVPATFLPTYLIAMGLSEIKELPPGHDKPGRWTNERYLRTAYVFKTKKRYSRSMEKGSSCICDTCIHACGIYEIVPKQRCEAVHSVFALAPEAGSQKGPNGGFIKRLLFSPWEAQMPIDFRSSSVLKAHFGLRITMLFDV</sequence>
<reference evidence="3" key="2">
    <citation type="journal article" date="2023" name="IMA Fungus">
        <title>Comparative genomic study of the Penicillium genus elucidates a diverse pangenome and 15 lateral gene transfer events.</title>
        <authorList>
            <person name="Petersen C."/>
            <person name="Sorensen T."/>
            <person name="Nielsen M.R."/>
            <person name="Sondergaard T.E."/>
            <person name="Sorensen J.L."/>
            <person name="Fitzpatrick D.A."/>
            <person name="Frisvad J.C."/>
            <person name="Nielsen K.L."/>
        </authorList>
    </citation>
    <scope>NUCLEOTIDE SEQUENCE</scope>
    <source>
        <strain evidence="3">IBT 29677</strain>
    </source>
</reference>
<evidence type="ECO:0000256" key="1">
    <source>
        <dbReference type="PROSITE-ProRule" id="PRU00042"/>
    </source>
</evidence>
<reference evidence="3" key="1">
    <citation type="submission" date="2022-12" db="EMBL/GenBank/DDBJ databases">
        <authorList>
            <person name="Petersen C."/>
        </authorList>
    </citation>
    <scope>NUCLEOTIDE SEQUENCE</scope>
    <source>
        <strain evidence="3">IBT 29677</strain>
    </source>
</reference>
<evidence type="ECO:0000313" key="3">
    <source>
        <dbReference type="EMBL" id="KAJ5385770.1"/>
    </source>
</evidence>
<organism evidence="3 4">
    <name type="scientific">Penicillium cosmopolitanum</name>
    <dbReference type="NCBI Taxonomy" id="1131564"/>
    <lineage>
        <taxon>Eukaryota</taxon>
        <taxon>Fungi</taxon>
        <taxon>Dikarya</taxon>
        <taxon>Ascomycota</taxon>
        <taxon>Pezizomycotina</taxon>
        <taxon>Eurotiomycetes</taxon>
        <taxon>Eurotiomycetidae</taxon>
        <taxon>Eurotiales</taxon>
        <taxon>Aspergillaceae</taxon>
        <taxon>Penicillium</taxon>
    </lineage>
</organism>
<protein>
    <recommendedName>
        <fullName evidence="2">C2H2-type domain-containing protein</fullName>
    </recommendedName>
</protein>
<dbReference type="EMBL" id="JAPZBU010000009">
    <property type="protein sequence ID" value="KAJ5385770.1"/>
    <property type="molecule type" value="Genomic_DNA"/>
</dbReference>
<keyword evidence="1" id="KW-0862">Zinc</keyword>
<keyword evidence="4" id="KW-1185">Reference proteome</keyword>
<dbReference type="InterPro" id="IPR013087">
    <property type="entry name" value="Znf_C2H2_type"/>
</dbReference>
<keyword evidence="1" id="KW-0479">Metal-binding</keyword>
<dbReference type="PROSITE" id="PS50157">
    <property type="entry name" value="ZINC_FINGER_C2H2_2"/>
    <property type="match status" value="1"/>
</dbReference>
<gene>
    <name evidence="3" type="ORF">N7509_008311</name>
</gene>
<evidence type="ECO:0000259" key="2">
    <source>
        <dbReference type="PROSITE" id="PS50157"/>
    </source>
</evidence>
<dbReference type="RefSeq" id="XP_056483568.1">
    <property type="nucleotide sequence ID" value="XM_056632948.1"/>
</dbReference>